<dbReference type="InterPro" id="IPR013798">
    <property type="entry name" value="Indole-3-glycerol_P_synth_dom"/>
</dbReference>
<evidence type="ECO:0000256" key="5">
    <source>
        <dbReference type="ARBA" id="ARBA00022822"/>
    </source>
</evidence>
<gene>
    <name evidence="8 10" type="primary">trpC</name>
    <name evidence="10" type="ORF">AB0T83_05735</name>
</gene>
<dbReference type="InterPro" id="IPR045186">
    <property type="entry name" value="Indole-3-glycerol_P_synth"/>
</dbReference>
<sequence length="267" mass="28581">MSTTILDKIKAYKLEHVAACKRDLSMAEQEVRARAASPTRGFATALKAAQQDGYGLIAEIKKASPSKGLIRADFDPPALARAYEAGGATCLSVLTDAPSFQGADGFLTAARDAVSLPALRKDFMYDPYQVAEARGLGADCILIIMASVEDGQAAELEDAAFGWGMDVLIEVHDAAELDRALDLKSPLIGINNRNLKTFETSLDTTRDLAPRVPDDRLVVGESGLFTREDLASMAETGVRTFLIGESLMRQDDVEAATRALLSDPVSA</sequence>
<dbReference type="InterPro" id="IPR001468">
    <property type="entry name" value="Indole-3-GlycerolPSynthase_CS"/>
</dbReference>
<accession>A0ABV3L3X8</accession>
<dbReference type="NCBIfam" id="NF001377">
    <property type="entry name" value="PRK00278.2-4"/>
    <property type="match status" value="1"/>
</dbReference>
<reference evidence="10 11" key="1">
    <citation type="submission" date="2024-07" db="EMBL/GenBank/DDBJ databases">
        <authorList>
            <person name="Kang M."/>
        </authorList>
    </citation>
    <scope>NUCLEOTIDE SEQUENCE [LARGE SCALE GENOMIC DNA]</scope>
    <source>
        <strain evidence="10 11">DFM31</strain>
    </source>
</reference>
<keyword evidence="7 8" id="KW-0456">Lyase</keyword>
<dbReference type="InterPro" id="IPR011060">
    <property type="entry name" value="RibuloseP-bd_barrel"/>
</dbReference>
<dbReference type="EMBL" id="JBFBVU010000005">
    <property type="protein sequence ID" value="MEV8466284.1"/>
    <property type="molecule type" value="Genomic_DNA"/>
</dbReference>
<comment type="catalytic activity">
    <reaction evidence="1 8">
        <text>1-(2-carboxyphenylamino)-1-deoxy-D-ribulose 5-phosphate + H(+) = (1S,2R)-1-C-(indol-3-yl)glycerol 3-phosphate + CO2 + H2O</text>
        <dbReference type="Rhea" id="RHEA:23476"/>
        <dbReference type="ChEBI" id="CHEBI:15377"/>
        <dbReference type="ChEBI" id="CHEBI:15378"/>
        <dbReference type="ChEBI" id="CHEBI:16526"/>
        <dbReference type="ChEBI" id="CHEBI:58613"/>
        <dbReference type="ChEBI" id="CHEBI:58866"/>
        <dbReference type="EC" id="4.1.1.48"/>
    </reaction>
</comment>
<dbReference type="SUPFAM" id="SSF51366">
    <property type="entry name" value="Ribulose-phoshate binding barrel"/>
    <property type="match status" value="1"/>
</dbReference>
<dbReference type="CDD" id="cd00331">
    <property type="entry name" value="IGPS"/>
    <property type="match status" value="1"/>
</dbReference>
<evidence type="ECO:0000256" key="3">
    <source>
        <dbReference type="ARBA" id="ARBA00022605"/>
    </source>
</evidence>
<dbReference type="PANTHER" id="PTHR22854">
    <property type="entry name" value="TRYPTOPHAN BIOSYNTHESIS PROTEIN"/>
    <property type="match status" value="1"/>
</dbReference>
<dbReference type="InterPro" id="IPR013785">
    <property type="entry name" value="Aldolase_TIM"/>
</dbReference>
<comment type="pathway">
    <text evidence="2 8">Amino-acid biosynthesis; L-tryptophan biosynthesis; L-tryptophan from chorismate: step 4/5.</text>
</comment>
<name>A0ABV3L3X8_9RHOB</name>
<keyword evidence="4 8" id="KW-0210">Decarboxylase</keyword>
<evidence type="ECO:0000256" key="8">
    <source>
        <dbReference type="HAMAP-Rule" id="MF_00134"/>
    </source>
</evidence>
<comment type="similarity">
    <text evidence="8">Belongs to the TrpC family.</text>
</comment>
<proteinExistence type="inferred from homology"/>
<evidence type="ECO:0000313" key="11">
    <source>
        <dbReference type="Proteomes" id="UP001553161"/>
    </source>
</evidence>
<dbReference type="PROSITE" id="PS00614">
    <property type="entry name" value="IGPS"/>
    <property type="match status" value="1"/>
</dbReference>
<evidence type="ECO:0000256" key="2">
    <source>
        <dbReference type="ARBA" id="ARBA00004696"/>
    </source>
</evidence>
<keyword evidence="11" id="KW-1185">Reference proteome</keyword>
<organism evidence="10 11">
    <name type="scientific">Meridianimarinicoccus marinus</name>
    <dbReference type="NCBI Taxonomy" id="3231483"/>
    <lineage>
        <taxon>Bacteria</taxon>
        <taxon>Pseudomonadati</taxon>
        <taxon>Pseudomonadota</taxon>
        <taxon>Alphaproteobacteria</taxon>
        <taxon>Rhodobacterales</taxon>
        <taxon>Paracoccaceae</taxon>
        <taxon>Meridianimarinicoccus</taxon>
    </lineage>
</organism>
<evidence type="ECO:0000313" key="10">
    <source>
        <dbReference type="EMBL" id="MEV8466284.1"/>
    </source>
</evidence>
<dbReference type="EC" id="4.1.1.48" evidence="8"/>
<feature type="domain" description="Indole-3-glycerol phosphate synthase" evidence="9">
    <location>
        <begin position="6"/>
        <end position="260"/>
    </location>
</feature>
<dbReference type="HAMAP" id="MF_00134_B">
    <property type="entry name" value="IGPS_B"/>
    <property type="match status" value="1"/>
</dbReference>
<dbReference type="NCBIfam" id="NF001373">
    <property type="entry name" value="PRK00278.1-6"/>
    <property type="match status" value="1"/>
</dbReference>
<dbReference type="Pfam" id="PF00218">
    <property type="entry name" value="IGPS"/>
    <property type="match status" value="1"/>
</dbReference>
<dbReference type="RefSeq" id="WP_366192089.1">
    <property type="nucleotide sequence ID" value="NZ_JBFBVU010000005.1"/>
</dbReference>
<keyword evidence="3 8" id="KW-0028">Amino-acid biosynthesis</keyword>
<evidence type="ECO:0000256" key="6">
    <source>
        <dbReference type="ARBA" id="ARBA00023141"/>
    </source>
</evidence>
<evidence type="ECO:0000259" key="9">
    <source>
        <dbReference type="Pfam" id="PF00218"/>
    </source>
</evidence>
<comment type="caution">
    <text evidence="10">The sequence shown here is derived from an EMBL/GenBank/DDBJ whole genome shotgun (WGS) entry which is preliminary data.</text>
</comment>
<dbReference type="Proteomes" id="UP001553161">
    <property type="component" value="Unassembled WGS sequence"/>
</dbReference>
<dbReference type="NCBIfam" id="NF001370">
    <property type="entry name" value="PRK00278.1-2"/>
    <property type="match status" value="1"/>
</dbReference>
<evidence type="ECO:0000256" key="7">
    <source>
        <dbReference type="ARBA" id="ARBA00023239"/>
    </source>
</evidence>
<evidence type="ECO:0000256" key="4">
    <source>
        <dbReference type="ARBA" id="ARBA00022793"/>
    </source>
</evidence>
<protein>
    <recommendedName>
        <fullName evidence="8">Indole-3-glycerol phosphate synthase</fullName>
        <shortName evidence="8">IGPS</shortName>
        <ecNumber evidence="8">4.1.1.48</ecNumber>
    </recommendedName>
</protein>
<keyword evidence="5 8" id="KW-0822">Tryptophan biosynthesis</keyword>
<keyword evidence="6 8" id="KW-0057">Aromatic amino acid biosynthesis</keyword>
<dbReference type="GO" id="GO:0004425">
    <property type="term" value="F:indole-3-glycerol-phosphate synthase activity"/>
    <property type="evidence" value="ECO:0007669"/>
    <property type="project" value="UniProtKB-EC"/>
</dbReference>
<dbReference type="PANTHER" id="PTHR22854:SF2">
    <property type="entry name" value="INDOLE-3-GLYCEROL-PHOSPHATE SYNTHASE"/>
    <property type="match status" value="1"/>
</dbReference>
<dbReference type="Gene3D" id="3.20.20.70">
    <property type="entry name" value="Aldolase class I"/>
    <property type="match status" value="1"/>
</dbReference>
<evidence type="ECO:0000256" key="1">
    <source>
        <dbReference type="ARBA" id="ARBA00001633"/>
    </source>
</evidence>